<feature type="compositionally biased region" description="Basic and acidic residues" evidence="3">
    <location>
        <begin position="315"/>
        <end position="327"/>
    </location>
</feature>
<evidence type="ECO:0000256" key="1">
    <source>
        <dbReference type="ARBA" id="ARBA00004906"/>
    </source>
</evidence>
<proteinExistence type="predicted"/>
<dbReference type="InterPro" id="IPR000210">
    <property type="entry name" value="BTB/POZ_dom"/>
</dbReference>
<dbReference type="Pfam" id="PF00651">
    <property type="entry name" value="BTB"/>
    <property type="match status" value="1"/>
</dbReference>
<evidence type="ECO:0000313" key="5">
    <source>
        <dbReference type="EMBL" id="KAG7553460.1"/>
    </source>
</evidence>
<dbReference type="PANTHER" id="PTHR47274">
    <property type="entry name" value="BTB/POZ DOMAIN CONTAINING PROTEIN, EXPRESSED-RELATED"/>
    <property type="match status" value="1"/>
</dbReference>
<dbReference type="AlphaFoldDB" id="A0A8T1Z3I6"/>
<dbReference type="Pfam" id="PF03384">
    <property type="entry name" value="DUF287"/>
    <property type="match status" value="1"/>
</dbReference>
<dbReference type="Proteomes" id="UP000694240">
    <property type="component" value="Chromosome 11"/>
</dbReference>
<dbReference type="InterPro" id="IPR044784">
    <property type="entry name" value="At1g01640-like"/>
</dbReference>
<feature type="compositionally biased region" description="Acidic residues" evidence="3">
    <location>
        <begin position="350"/>
        <end position="370"/>
    </location>
</feature>
<dbReference type="InterPro" id="IPR005048">
    <property type="entry name" value="DUF287"/>
</dbReference>
<feature type="region of interest" description="Disordered" evidence="3">
    <location>
        <begin position="222"/>
        <end position="273"/>
    </location>
</feature>
<feature type="compositionally biased region" description="Basic residues" evidence="3">
    <location>
        <begin position="903"/>
        <end position="912"/>
    </location>
</feature>
<dbReference type="CDD" id="cd18186">
    <property type="entry name" value="BTB_POZ_ZBTB_KLHL-like"/>
    <property type="match status" value="1"/>
</dbReference>
<evidence type="ECO:0000256" key="2">
    <source>
        <dbReference type="ARBA" id="ARBA00022786"/>
    </source>
</evidence>
<gene>
    <name evidence="5" type="ORF">ISN45_Aa06g039810</name>
</gene>
<comment type="pathway">
    <text evidence="1">Protein modification; protein ubiquitination.</text>
</comment>
<organism evidence="5 6">
    <name type="scientific">Arabidopsis thaliana x Arabidopsis arenosa</name>
    <dbReference type="NCBI Taxonomy" id="1240361"/>
    <lineage>
        <taxon>Eukaryota</taxon>
        <taxon>Viridiplantae</taxon>
        <taxon>Streptophyta</taxon>
        <taxon>Embryophyta</taxon>
        <taxon>Tracheophyta</taxon>
        <taxon>Spermatophyta</taxon>
        <taxon>Magnoliopsida</taxon>
        <taxon>eudicotyledons</taxon>
        <taxon>Gunneridae</taxon>
        <taxon>Pentapetalae</taxon>
        <taxon>rosids</taxon>
        <taxon>malvids</taxon>
        <taxon>Brassicales</taxon>
        <taxon>Brassicaceae</taxon>
        <taxon>Camelineae</taxon>
        <taxon>Arabidopsis</taxon>
    </lineage>
</organism>
<dbReference type="PROSITE" id="PS50097">
    <property type="entry name" value="BTB"/>
    <property type="match status" value="1"/>
</dbReference>
<feature type="region of interest" description="Disordered" evidence="3">
    <location>
        <begin position="888"/>
        <end position="949"/>
    </location>
</feature>
<dbReference type="EMBL" id="JAEFBK010000011">
    <property type="protein sequence ID" value="KAG7553460.1"/>
    <property type="molecule type" value="Genomic_DNA"/>
</dbReference>
<evidence type="ECO:0000256" key="3">
    <source>
        <dbReference type="SAM" id="MobiDB-lite"/>
    </source>
</evidence>
<feature type="domain" description="BTB" evidence="4">
    <location>
        <begin position="29"/>
        <end position="99"/>
    </location>
</feature>
<feature type="compositionally biased region" description="Acidic residues" evidence="3">
    <location>
        <begin position="386"/>
        <end position="411"/>
    </location>
</feature>
<sequence>MADNTKRRKIDRVGFLSEHVMALKEAIHPDIIVKPGDNGSGIPSHKAVLAVKSKVFRNMLESDECKVAPEKSIIIPDLSYEELKSLLEFFYSGTLSPDNKHIRALYLAADKYDIQYLQDICRDLLISSMNLSFDNILDVLELSTIPADTDLKEAALLVLASRNIHMIFSKRFESFAHENPQLSLEITRTCLNKLQSYVVYCRQHHRFNVSSSRSYMARVKGRDNRVYESTEGSPEGAANPDPTKASTDASVPTEASTDAAVPKDAPTDAASPTEAPMDAAVLPTEEPTDAAVIVPTVESAEVTTEELEVSSVPELSDKEEKEEASESKEEEVGEHDKEVCELSIDGQGCDNEEEERVSDAEGEDVAGDNEEEDVAGVVKNIVDDIAAEEEEEERVNDVAADTDEDDDDEESQPLPPESMYFSPTEYNKVCKVGSRCKVGQTVANIEAFDEEVSWFRNHDQFKHIFHMPKEPNHMIQGMWMLMLRTARTDMENECWFVVNGVPIRYSLKEHALLTGLDCHEYPKNHEKKGSLRFVRRMFGRTDLIKIKDVEKKLAAIKSKKCLDRKKLIILLFLCAVVKADSKGDGNIEKFLLRIVDDVHACETFPWGRYSFEQCMTGIRRMMKNMKGSVKPKAQSSFFGFITPLEIFAFECIPQLGRRFREAVPAANDCPRMCKSKFTDSCMKGFTLDEINQALGEIKDISSILEPDMDEKEMLSGLVEKDVDEGMGFIDPVVEGWREQLIRKKKKIWWKSLYQMDLQARGFGDVVPEVAERLGDVKESDGEVPERLGDILSLQSAVDKGFAKIMEKLSEMDSKVSMLDGRVKDLEGYVSVQRGKERYNEYHPGTSSDFVPTYCTPTANQPIASPTKALVLHSGFTDPKPIQIQELSDEGDQEQLARKEKENKKKKAVRPKHSGPTIQTGKKRQRKASRFQAEEFTAEGKGKGKKRQKK</sequence>
<feature type="region of interest" description="Disordered" evidence="3">
    <location>
        <begin position="298"/>
        <end position="370"/>
    </location>
</feature>
<protein>
    <recommendedName>
        <fullName evidence="4">BTB domain-containing protein</fullName>
    </recommendedName>
</protein>
<dbReference type="InterPro" id="IPR015410">
    <property type="entry name" value="DUF1985"/>
</dbReference>
<dbReference type="SMART" id="SM00225">
    <property type="entry name" value="BTB"/>
    <property type="match status" value="1"/>
</dbReference>
<comment type="caution">
    <text evidence="5">The sequence shown here is derived from an EMBL/GenBank/DDBJ whole genome shotgun (WGS) entry which is preliminary data.</text>
</comment>
<name>A0A8T1Z3I6_9BRAS</name>
<feature type="region of interest" description="Disordered" evidence="3">
    <location>
        <begin position="386"/>
        <end position="421"/>
    </location>
</feature>
<keyword evidence="6" id="KW-1185">Reference proteome</keyword>
<reference evidence="5 6" key="1">
    <citation type="submission" date="2020-12" db="EMBL/GenBank/DDBJ databases">
        <title>Concerted genomic and epigenomic changes stabilize Arabidopsis allopolyploids.</title>
        <authorList>
            <person name="Chen Z."/>
        </authorList>
    </citation>
    <scope>NUCLEOTIDE SEQUENCE [LARGE SCALE GENOMIC DNA]</scope>
    <source>
        <strain evidence="5">Allo738</strain>
        <tissue evidence="5">Leaf</tissue>
    </source>
</reference>
<dbReference type="PANTHER" id="PTHR47274:SF16">
    <property type="entry name" value="GENOME ASSEMBLY, CHROMOSOME: A09"/>
    <property type="match status" value="1"/>
</dbReference>
<evidence type="ECO:0000313" key="6">
    <source>
        <dbReference type="Proteomes" id="UP000694240"/>
    </source>
</evidence>
<evidence type="ECO:0000259" key="4">
    <source>
        <dbReference type="PROSITE" id="PS50097"/>
    </source>
</evidence>
<dbReference type="Pfam" id="PF09331">
    <property type="entry name" value="DUF1985"/>
    <property type="match status" value="1"/>
</dbReference>
<keyword evidence="2" id="KW-0833">Ubl conjugation pathway</keyword>
<accession>A0A8T1Z3I6</accession>
<feature type="compositionally biased region" description="Polar residues" evidence="3">
    <location>
        <begin position="244"/>
        <end position="256"/>
    </location>
</feature>